<reference evidence="3" key="1">
    <citation type="journal article" date="2019" name="Int. J. Syst. Evol. Microbiol.">
        <title>The Global Catalogue of Microorganisms (GCM) 10K type strain sequencing project: providing services to taxonomists for standard genome sequencing and annotation.</title>
        <authorList>
            <consortium name="The Broad Institute Genomics Platform"/>
            <consortium name="The Broad Institute Genome Sequencing Center for Infectious Disease"/>
            <person name="Wu L."/>
            <person name="Ma J."/>
        </authorList>
    </citation>
    <scope>NUCLEOTIDE SEQUENCE [LARGE SCALE GENOMIC DNA]</scope>
    <source>
        <strain evidence="3">JCM 3380</strain>
    </source>
</reference>
<dbReference type="InterPro" id="IPR011992">
    <property type="entry name" value="EF-hand-dom_pair"/>
</dbReference>
<dbReference type="Pfam" id="PF09995">
    <property type="entry name" value="MPAB_Lcp_cat"/>
    <property type="match status" value="1"/>
</dbReference>
<comment type="caution">
    <text evidence="2">The sequence shown here is derived from an EMBL/GenBank/DDBJ whole genome shotgun (WGS) entry which is preliminary data.</text>
</comment>
<dbReference type="PANTHER" id="PTHR36151:SF3">
    <property type="entry name" value="ER-BOUND OXYGENASE MPAB_MPAB'_RUBBER OXYGENASE CATALYTIC DOMAIN-CONTAINING PROTEIN"/>
    <property type="match status" value="1"/>
</dbReference>
<dbReference type="SUPFAM" id="SSF47473">
    <property type="entry name" value="EF-hand"/>
    <property type="match status" value="1"/>
</dbReference>
<dbReference type="RefSeq" id="WP_343938220.1">
    <property type="nucleotide sequence ID" value="NZ_BAAABU010000023.1"/>
</dbReference>
<evidence type="ECO:0000313" key="3">
    <source>
        <dbReference type="Proteomes" id="UP001500416"/>
    </source>
</evidence>
<evidence type="ECO:0000313" key="2">
    <source>
        <dbReference type="EMBL" id="GAA0255418.1"/>
    </source>
</evidence>
<gene>
    <name evidence="2" type="ORF">GCM10010492_65330</name>
</gene>
<dbReference type="PROSITE" id="PS50222">
    <property type="entry name" value="EF_HAND_2"/>
    <property type="match status" value="1"/>
</dbReference>
<dbReference type="EMBL" id="BAAABU010000023">
    <property type="protein sequence ID" value="GAA0255418.1"/>
    <property type="molecule type" value="Genomic_DNA"/>
</dbReference>
<dbReference type="Proteomes" id="UP001500416">
    <property type="component" value="Unassembled WGS sequence"/>
</dbReference>
<proteinExistence type="predicted"/>
<keyword evidence="3" id="KW-1185">Reference proteome</keyword>
<feature type="domain" description="EF-hand" evidence="1">
    <location>
        <begin position="406"/>
        <end position="441"/>
    </location>
</feature>
<evidence type="ECO:0000259" key="1">
    <source>
        <dbReference type="PROSITE" id="PS50222"/>
    </source>
</evidence>
<dbReference type="InterPro" id="IPR018713">
    <property type="entry name" value="MPAB/Lcp_cat_dom"/>
</dbReference>
<name>A0ABP3EAI3_9PSEU</name>
<dbReference type="InterPro" id="IPR002048">
    <property type="entry name" value="EF_hand_dom"/>
</dbReference>
<protein>
    <recommendedName>
        <fullName evidence="1">EF-hand domain-containing protein</fullName>
    </recommendedName>
</protein>
<organism evidence="2 3">
    <name type="scientific">Saccharothrix mutabilis subsp. mutabilis</name>
    <dbReference type="NCBI Taxonomy" id="66855"/>
    <lineage>
        <taxon>Bacteria</taxon>
        <taxon>Bacillati</taxon>
        <taxon>Actinomycetota</taxon>
        <taxon>Actinomycetes</taxon>
        <taxon>Pseudonocardiales</taxon>
        <taxon>Pseudonocardiaceae</taxon>
        <taxon>Saccharothrix</taxon>
    </lineage>
</organism>
<dbReference type="PANTHER" id="PTHR36151">
    <property type="entry name" value="BLR2777 PROTEIN"/>
    <property type="match status" value="1"/>
</dbReference>
<accession>A0ABP3EAI3</accession>
<sequence>MNTETADVDELGAGSASWNHLAKWRFLLVMHRTLVLQTAHPAVGAAVGAFSVYQARPWRRLFHTLDSLQLYVYGTQAERRREIARLERLHRRMRGTDDRGRPYTAADPAARTWVHLTLFEAVLHLHRLGGDPLPRAEAERLYAEWCRLGTRFGLSEDDVPATVDDFTAYFDRTVATVLEDNPAVRDLLSGSIHRVPPPPGLPIPALLWAPVRRALTTAAVETTIATLPPELRRTLGLTPLPGSALATTSLHHTVRLITDLLPKPWRYLPHASAAIRATLGGPRSHAPMDPTLLFTTVLDQTGEGEIRWNDLLAMARELSIHLDVDEAAENELHDAFEAWWTELREAAGGAEVVTFPRYQAAVAEGRYPGDAAGVDRVVTAICALIDRNDNGEVPEAEYVALFADSPKRHEIIGDLRTLDRNGDGVLHTTELATALRDFLTGSRDFPAARELLSRI</sequence>
<dbReference type="Gene3D" id="1.10.238.10">
    <property type="entry name" value="EF-hand"/>
    <property type="match status" value="1"/>
</dbReference>